<dbReference type="GO" id="GO:0031419">
    <property type="term" value="F:cobalamin binding"/>
    <property type="evidence" value="ECO:0007669"/>
    <property type="project" value="InterPro"/>
</dbReference>
<dbReference type="Proteomes" id="UP000001661">
    <property type="component" value="Chromosome"/>
</dbReference>
<dbReference type="InterPro" id="IPR003759">
    <property type="entry name" value="Cbl-bd_cap"/>
</dbReference>
<dbReference type="Gene3D" id="1.10.1240.10">
    <property type="entry name" value="Methionine synthase domain"/>
    <property type="match status" value="1"/>
</dbReference>
<comment type="similarity">
    <text evidence="1">Belongs to the methylamine corrinoid protein family.</text>
</comment>
<dbReference type="InterPro" id="IPR050554">
    <property type="entry name" value="Met_Synthase/Corrinoid"/>
</dbReference>
<dbReference type="Gene3D" id="3.40.50.280">
    <property type="entry name" value="Cobalamin-binding domain"/>
    <property type="match status" value="1"/>
</dbReference>
<keyword evidence="2" id="KW-0479">Metal-binding</keyword>
<dbReference type="PROSITE" id="PS51332">
    <property type="entry name" value="B12_BINDING"/>
    <property type="match status" value="1"/>
</dbReference>
<dbReference type="RefSeq" id="WP_013277929.1">
    <property type="nucleotide sequence ID" value="NC_014378.1"/>
</dbReference>
<dbReference type="Pfam" id="PF02607">
    <property type="entry name" value="B12-binding_2"/>
    <property type="match status" value="1"/>
</dbReference>
<dbReference type="InterPro" id="IPR036594">
    <property type="entry name" value="Meth_synthase_dom"/>
</dbReference>
<reference evidence="6 7" key="1">
    <citation type="journal article" date="2010" name="Stand. Genomic Sci.">
        <title>Complete genome sequence of Acetohalobium arabaticum type strain (Z-7288).</title>
        <authorList>
            <person name="Sikorski J."/>
            <person name="Lapidus A."/>
            <person name="Chertkov O."/>
            <person name="Lucas S."/>
            <person name="Copeland A."/>
            <person name="Glavina Del Rio T."/>
            <person name="Nolan M."/>
            <person name="Tice H."/>
            <person name="Cheng J.F."/>
            <person name="Han C."/>
            <person name="Brambilla E."/>
            <person name="Pitluck S."/>
            <person name="Liolios K."/>
            <person name="Ivanova N."/>
            <person name="Mavromatis K."/>
            <person name="Mikhailova N."/>
            <person name="Pati A."/>
            <person name="Bruce D."/>
            <person name="Detter C."/>
            <person name="Tapia R."/>
            <person name="Goodwin L."/>
            <person name="Chen A."/>
            <person name="Palaniappan K."/>
            <person name="Land M."/>
            <person name="Hauser L."/>
            <person name="Chang Y.J."/>
            <person name="Jeffries C.D."/>
            <person name="Rohde M."/>
            <person name="Goker M."/>
            <person name="Spring S."/>
            <person name="Woyke T."/>
            <person name="Bristow J."/>
            <person name="Eisen J.A."/>
            <person name="Markowitz V."/>
            <person name="Hugenholtz P."/>
            <person name="Kyrpides N.C."/>
            <person name="Klenk H.P."/>
        </authorList>
    </citation>
    <scope>NUCLEOTIDE SEQUENCE [LARGE SCALE GENOMIC DNA]</scope>
    <source>
        <strain evidence="7">ATCC 49924 / DSM 5501 / Z-7288</strain>
    </source>
</reference>
<dbReference type="Pfam" id="PF02310">
    <property type="entry name" value="B12-binding"/>
    <property type="match status" value="1"/>
</dbReference>
<evidence type="ECO:0000259" key="4">
    <source>
        <dbReference type="PROSITE" id="PS51332"/>
    </source>
</evidence>
<dbReference type="GO" id="GO:0050897">
    <property type="term" value="F:cobalt ion binding"/>
    <property type="evidence" value="ECO:0007669"/>
    <property type="project" value="InterPro"/>
</dbReference>
<accession>D9QPP2</accession>
<dbReference type="GO" id="GO:0050667">
    <property type="term" value="P:homocysteine metabolic process"/>
    <property type="evidence" value="ECO:0007669"/>
    <property type="project" value="TreeGrafter"/>
</dbReference>
<dbReference type="InterPro" id="IPR006158">
    <property type="entry name" value="Cobalamin-bd"/>
</dbReference>
<dbReference type="EMBL" id="CP002105">
    <property type="protein sequence ID" value="ADL12483.1"/>
    <property type="molecule type" value="Genomic_DNA"/>
</dbReference>
<dbReference type="NCBIfam" id="TIGR02370">
    <property type="entry name" value="pyl_corrinoid"/>
    <property type="match status" value="1"/>
</dbReference>
<name>D9QPP2_ACEAZ</name>
<dbReference type="AlphaFoldDB" id="D9QPP2"/>
<dbReference type="SUPFAM" id="SSF47644">
    <property type="entry name" value="Methionine synthase domain"/>
    <property type="match status" value="1"/>
</dbReference>
<dbReference type="InterPro" id="IPR036724">
    <property type="entry name" value="Cobalamin-bd_sf"/>
</dbReference>
<evidence type="ECO:0000313" key="6">
    <source>
        <dbReference type="EMBL" id="ADL12483.1"/>
    </source>
</evidence>
<evidence type="ECO:0000256" key="2">
    <source>
        <dbReference type="ARBA" id="ARBA00022723"/>
    </source>
</evidence>
<dbReference type="GO" id="GO:0008705">
    <property type="term" value="F:methionine synthase activity"/>
    <property type="evidence" value="ECO:0007669"/>
    <property type="project" value="UniProtKB-EC"/>
</dbReference>
<keyword evidence="6" id="KW-0489">Methyltransferase</keyword>
<protein>
    <submittedName>
        <fullName evidence="6">Methyltransferase cognate corrinoid protein</fullName>
        <ecNumber evidence="6">2.1.1.13</ecNumber>
    </submittedName>
</protein>
<dbReference type="PANTHER" id="PTHR45833:SF1">
    <property type="entry name" value="METHIONINE SYNTHASE"/>
    <property type="match status" value="1"/>
</dbReference>
<dbReference type="EC" id="2.1.1.13" evidence="6"/>
<evidence type="ECO:0000313" key="7">
    <source>
        <dbReference type="Proteomes" id="UP000001661"/>
    </source>
</evidence>
<sequence>MSEFNEIADAVINGEVEKVAEIAQKLVDAGQKPSKIIKEGLVAGMNVVGKRFKNQDMFVPEVLISAKSMHAGMDIVKPLLSDADSSSAGTVVIGTVKGDLHDIGKNLVAMMIEGAGFEVVDIGIDKSADEIVEAVKEHKPDVLGLSALLTTTMPAMEEAIEALEEAGIRDEVKIILGGAPVSQDFADEIGADGYAPDGSVATDLVRELA</sequence>
<dbReference type="InterPro" id="IPR012741">
    <property type="entry name" value="Corrinoid_p"/>
</dbReference>
<evidence type="ECO:0000256" key="1">
    <source>
        <dbReference type="ARBA" id="ARBA00010854"/>
    </source>
</evidence>
<keyword evidence="6" id="KW-0808">Transferase</keyword>
<dbReference type="GO" id="GO:0046653">
    <property type="term" value="P:tetrahydrofolate metabolic process"/>
    <property type="evidence" value="ECO:0007669"/>
    <property type="project" value="TreeGrafter"/>
</dbReference>
<gene>
    <name evidence="6" type="ordered locus">Acear_0953</name>
</gene>
<dbReference type="SMART" id="SM01018">
    <property type="entry name" value="B12-binding_2"/>
    <property type="match status" value="1"/>
</dbReference>
<dbReference type="OrthoDB" id="9783599at2"/>
<keyword evidence="7" id="KW-1185">Reference proteome</keyword>
<dbReference type="GO" id="GO:0015948">
    <property type="term" value="P:methanogenesis"/>
    <property type="evidence" value="ECO:0007669"/>
    <property type="project" value="InterPro"/>
</dbReference>
<dbReference type="eggNOG" id="COG5012">
    <property type="taxonomic scope" value="Bacteria"/>
</dbReference>
<feature type="domain" description="B12-binding N-terminal" evidence="5">
    <location>
        <begin position="1"/>
        <end position="88"/>
    </location>
</feature>
<feature type="domain" description="B12-binding" evidence="4">
    <location>
        <begin position="88"/>
        <end position="209"/>
    </location>
</feature>
<evidence type="ECO:0000259" key="5">
    <source>
        <dbReference type="PROSITE" id="PS51337"/>
    </source>
</evidence>
<organism evidence="6 7">
    <name type="scientific">Acetohalobium arabaticum (strain ATCC 49924 / DSM 5501 / Z-7288)</name>
    <dbReference type="NCBI Taxonomy" id="574087"/>
    <lineage>
        <taxon>Bacteria</taxon>
        <taxon>Bacillati</taxon>
        <taxon>Bacillota</taxon>
        <taxon>Clostridia</taxon>
        <taxon>Halanaerobiales</taxon>
        <taxon>Halobacteroidaceae</taxon>
        <taxon>Acetohalobium</taxon>
    </lineage>
</organism>
<dbReference type="PANTHER" id="PTHR45833">
    <property type="entry name" value="METHIONINE SYNTHASE"/>
    <property type="match status" value="1"/>
</dbReference>
<dbReference type="KEGG" id="aar:Acear_0953"/>
<dbReference type="CDD" id="cd02070">
    <property type="entry name" value="corrinoid_protein_B12-BD"/>
    <property type="match status" value="1"/>
</dbReference>
<dbReference type="PROSITE" id="PS51337">
    <property type="entry name" value="B12_BINDING_NTER"/>
    <property type="match status" value="1"/>
</dbReference>
<dbReference type="STRING" id="574087.Acear_0953"/>
<dbReference type="FunFam" id="3.40.50.280:FF:000003">
    <property type="entry name" value="Dimethylamine methyltransferase corrinoid protein"/>
    <property type="match status" value="1"/>
</dbReference>
<dbReference type="SUPFAM" id="SSF52242">
    <property type="entry name" value="Cobalamin (vitamin B12)-binding domain"/>
    <property type="match status" value="1"/>
</dbReference>
<dbReference type="GO" id="GO:0032259">
    <property type="term" value="P:methylation"/>
    <property type="evidence" value="ECO:0007669"/>
    <property type="project" value="UniProtKB-KW"/>
</dbReference>
<proteinExistence type="inferred from homology"/>
<dbReference type="HOGENOM" id="CLU_082102_2_0_9"/>
<evidence type="ECO:0000256" key="3">
    <source>
        <dbReference type="ARBA" id="ARBA00023285"/>
    </source>
</evidence>
<dbReference type="GO" id="GO:0005829">
    <property type="term" value="C:cytosol"/>
    <property type="evidence" value="ECO:0007669"/>
    <property type="project" value="TreeGrafter"/>
</dbReference>
<keyword evidence="3" id="KW-0170">Cobalt</keyword>